<name>J6ERJ3_TRIAS</name>
<dbReference type="InterPro" id="IPR035959">
    <property type="entry name" value="RutC-like_sf"/>
</dbReference>
<dbReference type="GeneID" id="25987630"/>
<protein>
    <submittedName>
        <fullName evidence="2">Genome maintenance-related protein</fullName>
    </submittedName>
</protein>
<dbReference type="AlphaFoldDB" id="J6ERJ3"/>
<dbReference type="PANTHER" id="PTHR11803:SF58">
    <property type="entry name" value="PROTEIN HMF1-RELATED"/>
    <property type="match status" value="1"/>
</dbReference>
<dbReference type="InterPro" id="IPR006056">
    <property type="entry name" value="RidA"/>
</dbReference>
<dbReference type="KEGG" id="tasa:A1Q1_04117"/>
<dbReference type="RefSeq" id="XP_014177969.1">
    <property type="nucleotide sequence ID" value="XM_014322494.1"/>
</dbReference>
<accession>J6ERJ3</accession>
<dbReference type="GO" id="GO:0005829">
    <property type="term" value="C:cytosol"/>
    <property type="evidence" value="ECO:0007669"/>
    <property type="project" value="TreeGrafter"/>
</dbReference>
<evidence type="ECO:0000313" key="2">
    <source>
        <dbReference type="EMBL" id="EJT47124.1"/>
    </source>
</evidence>
<dbReference type="GO" id="GO:0005739">
    <property type="term" value="C:mitochondrion"/>
    <property type="evidence" value="ECO:0007669"/>
    <property type="project" value="TreeGrafter"/>
</dbReference>
<dbReference type="CDD" id="cd00448">
    <property type="entry name" value="YjgF_YER057c_UK114_family"/>
    <property type="match status" value="1"/>
</dbReference>
<dbReference type="Proteomes" id="UP000002748">
    <property type="component" value="Unassembled WGS sequence"/>
</dbReference>
<gene>
    <name evidence="2" type="ORF">A1Q1_04117</name>
</gene>
<dbReference type="OrthoDB" id="309640at2759"/>
<dbReference type="PROSITE" id="PS01094">
    <property type="entry name" value="UPF0076"/>
    <property type="match status" value="1"/>
</dbReference>
<organism evidence="2 3">
    <name type="scientific">Trichosporon asahii var. asahii (strain ATCC 90039 / CBS 2479 / JCM 2466 / KCTC 7840 / NBRC 103889/ NCYC 2677 / UAMH 7654)</name>
    <name type="common">Yeast</name>
    <dbReference type="NCBI Taxonomy" id="1186058"/>
    <lineage>
        <taxon>Eukaryota</taxon>
        <taxon>Fungi</taxon>
        <taxon>Dikarya</taxon>
        <taxon>Basidiomycota</taxon>
        <taxon>Agaricomycotina</taxon>
        <taxon>Tremellomycetes</taxon>
        <taxon>Trichosporonales</taxon>
        <taxon>Trichosporonaceae</taxon>
        <taxon>Trichosporon</taxon>
    </lineage>
</organism>
<comment type="caution">
    <text evidence="2">The sequence shown here is derived from an EMBL/GenBank/DDBJ whole genome shotgun (WGS) entry which is preliminary data.</text>
</comment>
<proteinExistence type="inferred from homology"/>
<evidence type="ECO:0000256" key="1">
    <source>
        <dbReference type="ARBA" id="ARBA00010552"/>
    </source>
</evidence>
<dbReference type="Pfam" id="PF01042">
    <property type="entry name" value="Ribonuc_L-PSP"/>
    <property type="match status" value="1"/>
</dbReference>
<dbReference type="InterPro" id="IPR019897">
    <property type="entry name" value="RidA_CS"/>
</dbReference>
<reference evidence="2 3" key="1">
    <citation type="journal article" date="2012" name="Eukaryot. Cell">
        <title>Draft genome sequence of CBS 2479, the standard type strain of Trichosporon asahii.</title>
        <authorList>
            <person name="Yang R.Y."/>
            <person name="Li H.T."/>
            <person name="Zhu H."/>
            <person name="Zhou G.P."/>
            <person name="Wang M."/>
            <person name="Wang L."/>
        </authorList>
    </citation>
    <scope>NUCLEOTIDE SEQUENCE [LARGE SCALE GENOMIC DNA]</scope>
    <source>
        <strain evidence="3">ATCC 90039 / CBS 2479 / JCM 2466 / KCTC 7840 / NCYC 2677 / UAMH 7654</strain>
    </source>
</reference>
<dbReference type="FunFam" id="3.30.1330.40:FF:000001">
    <property type="entry name" value="L-PSP family endoribonuclease"/>
    <property type="match status" value="1"/>
</dbReference>
<dbReference type="PANTHER" id="PTHR11803">
    <property type="entry name" value="2-IMINOBUTANOATE/2-IMINOPROPANOATE DEAMINASE RIDA"/>
    <property type="match status" value="1"/>
</dbReference>
<sequence length="134" mass="14339">MSSERIANATPGAPTAPSFLSNAILSNGFVYCSGQLGQTPDGKMVEGPIGKRVDQIMDNLEAVLKAHGSSLAHTVKFNIYIIDYKDFAEINEHYIRRMPTPAPARSCIGVANLPRGTDVEIECVAVVPKPGAKL</sequence>
<dbReference type="HOGENOM" id="CLU_100715_7_2_1"/>
<comment type="similarity">
    <text evidence="1">Belongs to the RutC family.</text>
</comment>
<dbReference type="SUPFAM" id="SSF55298">
    <property type="entry name" value="YjgF-like"/>
    <property type="match status" value="1"/>
</dbReference>
<dbReference type="GO" id="GO:0019239">
    <property type="term" value="F:deaminase activity"/>
    <property type="evidence" value="ECO:0007669"/>
    <property type="project" value="TreeGrafter"/>
</dbReference>
<evidence type="ECO:0000313" key="3">
    <source>
        <dbReference type="Proteomes" id="UP000002748"/>
    </source>
</evidence>
<dbReference type="NCBIfam" id="TIGR00004">
    <property type="entry name" value="Rid family detoxifying hydrolase"/>
    <property type="match status" value="1"/>
</dbReference>
<dbReference type="EMBL" id="ALBS01000262">
    <property type="protein sequence ID" value="EJT47124.1"/>
    <property type="molecule type" value="Genomic_DNA"/>
</dbReference>
<dbReference type="VEuPathDB" id="FungiDB:A1Q1_04117"/>
<dbReference type="Gene3D" id="3.30.1330.40">
    <property type="entry name" value="RutC-like"/>
    <property type="match status" value="1"/>
</dbReference>
<dbReference type="InterPro" id="IPR006175">
    <property type="entry name" value="YjgF/YER057c/UK114"/>
</dbReference>